<proteinExistence type="predicted"/>
<organism evidence="1">
    <name type="scientific">Siphoviridae sp. ctKgQ2</name>
    <dbReference type="NCBI Taxonomy" id="2827842"/>
    <lineage>
        <taxon>Viruses</taxon>
        <taxon>Duplodnaviria</taxon>
        <taxon>Heunggongvirae</taxon>
        <taxon>Uroviricota</taxon>
        <taxon>Caudoviricetes</taxon>
    </lineage>
</organism>
<name>A0A8S5TMC0_9CAUD</name>
<reference evidence="1" key="1">
    <citation type="journal article" date="2021" name="Proc. Natl. Acad. Sci. U.S.A.">
        <title>A Catalog of Tens of Thousands of Viruses from Human Metagenomes Reveals Hidden Associations with Chronic Diseases.</title>
        <authorList>
            <person name="Tisza M.J."/>
            <person name="Buck C.B."/>
        </authorList>
    </citation>
    <scope>NUCLEOTIDE SEQUENCE</scope>
    <source>
        <strain evidence="1">CtKgQ2</strain>
    </source>
</reference>
<dbReference type="EMBL" id="BK032853">
    <property type="protein sequence ID" value="DAF64219.1"/>
    <property type="molecule type" value="Genomic_DNA"/>
</dbReference>
<protein>
    <submittedName>
        <fullName evidence="1">Uncharacterized protein</fullName>
    </submittedName>
</protein>
<evidence type="ECO:0000313" key="1">
    <source>
        <dbReference type="EMBL" id="DAF64219.1"/>
    </source>
</evidence>
<accession>A0A8S5TMC0</accession>
<sequence>MKLLILKSKFLSSIFFSSCTHEIIPSIRKI</sequence>